<evidence type="ECO:0000313" key="1">
    <source>
        <dbReference type="EMBL" id="KAK9803365.1"/>
    </source>
</evidence>
<sequence length="100" mass="10863">MVQKLLAEEAQARSGAPIEDAIEPHGSVLRHLVGEELITGVMVPWLYLGSCISALCWCAMEFPPEASEILEAAIKDGLLHLFEAGPSLLYQLAREASKQC</sequence>
<reference evidence="1 2" key="1">
    <citation type="journal article" date="2024" name="Nat. Commun.">
        <title>Phylogenomics reveals the evolutionary origins of lichenization in chlorophyte algae.</title>
        <authorList>
            <person name="Puginier C."/>
            <person name="Libourel C."/>
            <person name="Otte J."/>
            <person name="Skaloud P."/>
            <person name="Haon M."/>
            <person name="Grisel S."/>
            <person name="Petersen M."/>
            <person name="Berrin J.G."/>
            <person name="Delaux P.M."/>
            <person name="Dal Grande F."/>
            <person name="Keller J."/>
        </authorList>
    </citation>
    <scope>NUCLEOTIDE SEQUENCE [LARGE SCALE GENOMIC DNA]</scope>
    <source>
        <strain evidence="1 2">SAG 2036</strain>
    </source>
</reference>
<dbReference type="Gene3D" id="2.60.120.650">
    <property type="entry name" value="Cupin"/>
    <property type="match status" value="1"/>
</dbReference>
<dbReference type="Proteomes" id="UP001465755">
    <property type="component" value="Unassembled WGS sequence"/>
</dbReference>
<name>A0AAW1NZ91_9CHLO</name>
<dbReference type="AlphaFoldDB" id="A0AAW1NZ91"/>
<accession>A0AAW1NZ91</accession>
<comment type="caution">
    <text evidence="1">The sequence shown here is derived from an EMBL/GenBank/DDBJ whole genome shotgun (WGS) entry which is preliminary data.</text>
</comment>
<dbReference type="EMBL" id="JALJOQ010000060">
    <property type="protein sequence ID" value="KAK9803365.1"/>
    <property type="molecule type" value="Genomic_DNA"/>
</dbReference>
<evidence type="ECO:0000313" key="2">
    <source>
        <dbReference type="Proteomes" id="UP001465755"/>
    </source>
</evidence>
<protein>
    <submittedName>
        <fullName evidence="1">Uncharacterized protein</fullName>
    </submittedName>
</protein>
<gene>
    <name evidence="1" type="ORF">WJX73_009559</name>
</gene>
<proteinExistence type="predicted"/>
<keyword evidence="2" id="KW-1185">Reference proteome</keyword>
<organism evidence="1 2">
    <name type="scientific">Symbiochloris irregularis</name>
    <dbReference type="NCBI Taxonomy" id="706552"/>
    <lineage>
        <taxon>Eukaryota</taxon>
        <taxon>Viridiplantae</taxon>
        <taxon>Chlorophyta</taxon>
        <taxon>core chlorophytes</taxon>
        <taxon>Trebouxiophyceae</taxon>
        <taxon>Trebouxiales</taxon>
        <taxon>Trebouxiaceae</taxon>
        <taxon>Symbiochloris</taxon>
    </lineage>
</organism>